<dbReference type="Pfam" id="PF00384">
    <property type="entry name" value="Molybdopterin"/>
    <property type="match status" value="1"/>
</dbReference>
<dbReference type="CDD" id="cd02766">
    <property type="entry name" value="MopB_3"/>
    <property type="match status" value="1"/>
</dbReference>
<dbReference type="SUPFAM" id="SSF50692">
    <property type="entry name" value="ADC-like"/>
    <property type="match status" value="1"/>
</dbReference>
<dbReference type="RefSeq" id="WP_343185790.1">
    <property type="nucleotide sequence ID" value="NZ_JBCITM010000007.1"/>
</dbReference>
<evidence type="ECO:0000256" key="4">
    <source>
        <dbReference type="ARBA" id="ARBA00023014"/>
    </source>
</evidence>
<dbReference type="Gene3D" id="3.30.2070.10">
    <property type="entry name" value="Formate dehydrogenase/DMSO reductase"/>
    <property type="match status" value="1"/>
</dbReference>
<dbReference type="Pfam" id="PF01568">
    <property type="entry name" value="Molydop_binding"/>
    <property type="match status" value="1"/>
</dbReference>
<proteinExistence type="inferred from homology"/>
<evidence type="ECO:0000259" key="5">
    <source>
        <dbReference type="PROSITE" id="PS51669"/>
    </source>
</evidence>
<keyword evidence="7" id="KW-1185">Reference proteome</keyword>
<feature type="domain" description="4Fe-4S Mo/W bis-MGD-type" evidence="5">
    <location>
        <begin position="4"/>
        <end position="61"/>
    </location>
</feature>
<dbReference type="Gene3D" id="2.20.25.90">
    <property type="entry name" value="ADC-like domains"/>
    <property type="match status" value="1"/>
</dbReference>
<dbReference type="InterPro" id="IPR006656">
    <property type="entry name" value="Mopterin_OxRdtase"/>
</dbReference>
<sequence length="664" mass="73550">MIRVPIFQSACSLDCWDVCSMKVTVDNNQVLQVAGDPHDRITQGFLCQKGGTITERFLHPDRLKHPMKRHGESWETISWTQALDEISLKLKLLLADHGPTAMIHYSEGGHGGLSKNIDTAFFNALGGVTTPVGSLCLGAGLAAQKLDFGNSYSHPPEDLTNSHCLVLWGRNPAATNIHLVPFIKKLRERQVPVFLIDPVKSASASLADEHLALRPGSDGHLALALAKRLKEKQWLDRSYLQRHCQGAGAFLDQLEQFSMESLIEATGLSADQVHRLADTYGQAPSAAIYLGYGVQRNRFGGRNVRLIDALGALTGNLGVPGGGVSYAHRHTSQWIDHDYLENAPSATGRTFPRSRFAAFINSQPSPAVQGILVTKGNPVVQLPDTNATLAAFRQIPFKVVIDHFMTDTAQQADYVLPATMILEESDVVFGSMWHNQLTWTEQAVTPPEGPRHEFTIFQELARRLDLKDFLERYPNVDTYLATAVAPLCRYLNITPDALKGKRITVPGRELPWKTGVFETPSGQFEFIEPEDPDAFFLASPHQPDYPYHLLTVHTSSSLHTQHLRTQPVHQIPEVRIHPDTAETNGVIEGASLYLESANGSLAVRFRLDDRVRHDTMVMNQGSWLHQGAVNHLTDAGLSDLGMQAIYYDCRCRIVKTPSPQPIPF</sequence>
<dbReference type="SUPFAM" id="SSF53706">
    <property type="entry name" value="Formate dehydrogenase/DMSO reductase, domains 1-3"/>
    <property type="match status" value="1"/>
</dbReference>
<comment type="similarity">
    <text evidence="1">Belongs to the prokaryotic molybdopterin-containing oxidoreductase family.</text>
</comment>
<evidence type="ECO:0000256" key="2">
    <source>
        <dbReference type="ARBA" id="ARBA00022723"/>
    </source>
</evidence>
<dbReference type="Pfam" id="PF04879">
    <property type="entry name" value="Molybdop_Fe4S4"/>
    <property type="match status" value="1"/>
</dbReference>
<dbReference type="InterPro" id="IPR006657">
    <property type="entry name" value="MoPterin_dinucl-bd_dom"/>
</dbReference>
<dbReference type="PANTHER" id="PTHR43742">
    <property type="entry name" value="TRIMETHYLAMINE-N-OXIDE REDUCTASE"/>
    <property type="match status" value="1"/>
</dbReference>
<dbReference type="Gene3D" id="2.40.40.20">
    <property type="match status" value="1"/>
</dbReference>
<dbReference type="PROSITE" id="PS51669">
    <property type="entry name" value="4FE4S_MOW_BIS_MGD"/>
    <property type="match status" value="1"/>
</dbReference>
<dbReference type="PANTHER" id="PTHR43742:SF6">
    <property type="entry name" value="OXIDOREDUCTASE YYAE-RELATED"/>
    <property type="match status" value="1"/>
</dbReference>
<gene>
    <name evidence="6" type="ORF">AAIG11_08275</name>
</gene>
<organism evidence="6 7">
    <name type="scientific">Anoxynatronum sibiricum</name>
    <dbReference type="NCBI Taxonomy" id="210623"/>
    <lineage>
        <taxon>Bacteria</taxon>
        <taxon>Bacillati</taxon>
        <taxon>Bacillota</taxon>
        <taxon>Clostridia</taxon>
        <taxon>Eubacteriales</taxon>
        <taxon>Clostridiaceae</taxon>
        <taxon>Anoxynatronum</taxon>
    </lineage>
</organism>
<name>A0ABU9VUD2_9CLOT</name>
<keyword evidence="2" id="KW-0479">Metal-binding</keyword>
<evidence type="ECO:0000313" key="6">
    <source>
        <dbReference type="EMBL" id="MEN1760465.1"/>
    </source>
</evidence>
<dbReference type="InterPro" id="IPR009010">
    <property type="entry name" value="Asp_de-COase-like_dom_sf"/>
</dbReference>
<keyword evidence="4" id="KW-0411">Iron-sulfur</keyword>
<dbReference type="InterPro" id="IPR050612">
    <property type="entry name" value="Prok_Mopterin_Oxidored"/>
</dbReference>
<keyword evidence="3" id="KW-0408">Iron</keyword>
<evidence type="ECO:0000313" key="7">
    <source>
        <dbReference type="Proteomes" id="UP001407405"/>
    </source>
</evidence>
<evidence type="ECO:0000256" key="3">
    <source>
        <dbReference type="ARBA" id="ARBA00023004"/>
    </source>
</evidence>
<dbReference type="EMBL" id="JBCITM010000007">
    <property type="protein sequence ID" value="MEN1760465.1"/>
    <property type="molecule type" value="Genomic_DNA"/>
</dbReference>
<protein>
    <submittedName>
        <fullName evidence="6">Molybdopterin-dependent oxidoreductase</fullName>
    </submittedName>
</protein>
<reference evidence="6 7" key="1">
    <citation type="submission" date="2024-04" db="EMBL/GenBank/DDBJ databases">
        <title>Genome sequencing and metabolic network reconstruction of aminoacids and betaine degradation by Anoxynatronum sibiricum.</title>
        <authorList>
            <person name="Detkova E.N."/>
            <person name="Boltjanskaja Y.V."/>
            <person name="Mardanov A.V."/>
            <person name="Kevbrin V."/>
        </authorList>
    </citation>
    <scope>NUCLEOTIDE SEQUENCE [LARGE SCALE GENOMIC DNA]</scope>
    <source>
        <strain evidence="6 7">Z-7981</strain>
    </source>
</reference>
<dbReference type="SMART" id="SM00926">
    <property type="entry name" value="Molybdop_Fe4S4"/>
    <property type="match status" value="1"/>
</dbReference>
<dbReference type="Gene3D" id="3.40.50.740">
    <property type="match status" value="1"/>
</dbReference>
<dbReference type="InterPro" id="IPR006963">
    <property type="entry name" value="Mopterin_OxRdtase_4Fe-4S_dom"/>
</dbReference>
<dbReference type="Gene3D" id="3.40.228.10">
    <property type="entry name" value="Dimethylsulfoxide Reductase, domain 2"/>
    <property type="match status" value="1"/>
</dbReference>
<dbReference type="Proteomes" id="UP001407405">
    <property type="component" value="Unassembled WGS sequence"/>
</dbReference>
<evidence type="ECO:0000256" key="1">
    <source>
        <dbReference type="ARBA" id="ARBA00010312"/>
    </source>
</evidence>
<comment type="caution">
    <text evidence="6">The sequence shown here is derived from an EMBL/GenBank/DDBJ whole genome shotgun (WGS) entry which is preliminary data.</text>
</comment>
<accession>A0ABU9VUD2</accession>